<gene>
    <name evidence="6" type="ORF">FG385_22200</name>
</gene>
<reference evidence="6 7" key="1">
    <citation type="submission" date="2019-06" db="EMBL/GenBank/DDBJ databases">
        <title>Amycolatopsis alkalitolerans sp. nov., isolated from Gastrodia elata Blume.</title>
        <authorList>
            <person name="Narsing Rao M.P."/>
            <person name="Li W.J."/>
        </authorList>
    </citation>
    <scope>NUCLEOTIDE SEQUENCE [LARGE SCALE GENOMIC DNA]</scope>
    <source>
        <strain evidence="6 7">SYSUP0005</strain>
    </source>
</reference>
<dbReference type="PANTHER" id="PTHR33204:SF18">
    <property type="entry name" value="TRANSCRIPTIONAL REGULATORY PROTEIN"/>
    <property type="match status" value="1"/>
</dbReference>
<keyword evidence="2" id="KW-0238">DNA-binding</keyword>
<name>A0A5C4LYQ4_9PSEU</name>
<dbReference type="InterPro" id="IPR002577">
    <property type="entry name" value="HTH_HxlR"/>
</dbReference>
<feature type="domain" description="HTH hxlR-type" evidence="5">
    <location>
        <begin position="12"/>
        <end position="107"/>
    </location>
</feature>
<evidence type="ECO:0000256" key="2">
    <source>
        <dbReference type="ARBA" id="ARBA00023125"/>
    </source>
</evidence>
<dbReference type="SUPFAM" id="SSF46785">
    <property type="entry name" value="Winged helix' DNA-binding domain"/>
    <property type="match status" value="1"/>
</dbReference>
<keyword evidence="7" id="KW-1185">Reference proteome</keyword>
<dbReference type="EMBL" id="VDFW01000020">
    <property type="protein sequence ID" value="TNC23447.1"/>
    <property type="molecule type" value="Genomic_DNA"/>
</dbReference>
<sequence length="173" mass="19487">MALKSDYANQECSIARTLEVVGERWTLLILRDCFFGLRRFTDLHRHLGIPKAVLTVRLDRLTAAHILDRHEYRPGRHEYRLTQKGLDLWPALHALDAWGNRNLAPNGPRTLFRHAACGNPLEPSGFCGHCRRVPGAPEIEFQPGPGRGPADPDDPVEQALRRGHRLSEPLVLG</sequence>
<dbReference type="Proteomes" id="UP000305546">
    <property type="component" value="Unassembled WGS sequence"/>
</dbReference>
<evidence type="ECO:0000256" key="3">
    <source>
        <dbReference type="ARBA" id="ARBA00023163"/>
    </source>
</evidence>
<dbReference type="Pfam" id="PF01638">
    <property type="entry name" value="HxlR"/>
    <property type="match status" value="1"/>
</dbReference>
<dbReference type="Gene3D" id="1.10.10.10">
    <property type="entry name" value="Winged helix-like DNA-binding domain superfamily/Winged helix DNA-binding domain"/>
    <property type="match status" value="1"/>
</dbReference>
<evidence type="ECO:0000313" key="6">
    <source>
        <dbReference type="EMBL" id="TNC23447.1"/>
    </source>
</evidence>
<evidence type="ECO:0000256" key="1">
    <source>
        <dbReference type="ARBA" id="ARBA00023015"/>
    </source>
</evidence>
<proteinExistence type="predicted"/>
<keyword evidence="1" id="KW-0805">Transcription regulation</keyword>
<dbReference type="AlphaFoldDB" id="A0A5C4LYQ4"/>
<dbReference type="RefSeq" id="WP_139098691.1">
    <property type="nucleotide sequence ID" value="NZ_VDFW01000020.1"/>
</dbReference>
<dbReference type="InterPro" id="IPR036388">
    <property type="entry name" value="WH-like_DNA-bd_sf"/>
</dbReference>
<evidence type="ECO:0000313" key="7">
    <source>
        <dbReference type="Proteomes" id="UP000305546"/>
    </source>
</evidence>
<dbReference type="PROSITE" id="PS51118">
    <property type="entry name" value="HTH_HXLR"/>
    <property type="match status" value="1"/>
</dbReference>
<dbReference type="OrthoDB" id="5181972at2"/>
<evidence type="ECO:0000256" key="4">
    <source>
        <dbReference type="SAM" id="MobiDB-lite"/>
    </source>
</evidence>
<dbReference type="PANTHER" id="PTHR33204">
    <property type="entry name" value="TRANSCRIPTIONAL REGULATOR, MARR FAMILY"/>
    <property type="match status" value="1"/>
</dbReference>
<organism evidence="6 7">
    <name type="scientific">Amycolatopsis alkalitolerans</name>
    <dbReference type="NCBI Taxonomy" id="2547244"/>
    <lineage>
        <taxon>Bacteria</taxon>
        <taxon>Bacillati</taxon>
        <taxon>Actinomycetota</taxon>
        <taxon>Actinomycetes</taxon>
        <taxon>Pseudonocardiales</taxon>
        <taxon>Pseudonocardiaceae</taxon>
        <taxon>Amycolatopsis</taxon>
    </lineage>
</organism>
<keyword evidence="3" id="KW-0804">Transcription</keyword>
<feature type="region of interest" description="Disordered" evidence="4">
    <location>
        <begin position="138"/>
        <end position="173"/>
    </location>
</feature>
<dbReference type="InterPro" id="IPR036390">
    <property type="entry name" value="WH_DNA-bd_sf"/>
</dbReference>
<evidence type="ECO:0000259" key="5">
    <source>
        <dbReference type="PROSITE" id="PS51118"/>
    </source>
</evidence>
<protein>
    <submittedName>
        <fullName evidence="6">Helix-turn-helix transcriptional regulator</fullName>
    </submittedName>
</protein>
<accession>A0A5C4LYQ4</accession>
<comment type="caution">
    <text evidence="6">The sequence shown here is derived from an EMBL/GenBank/DDBJ whole genome shotgun (WGS) entry which is preliminary data.</text>
</comment>
<dbReference type="GO" id="GO:0003677">
    <property type="term" value="F:DNA binding"/>
    <property type="evidence" value="ECO:0007669"/>
    <property type="project" value="UniProtKB-KW"/>
</dbReference>